<dbReference type="GeneID" id="37198790"/>
<dbReference type="OrthoDB" id="419598at2759"/>
<dbReference type="EMBL" id="KZ824268">
    <property type="protein sequence ID" value="RAL16801.1"/>
    <property type="molecule type" value="Genomic_DNA"/>
</dbReference>
<evidence type="ECO:0000313" key="6">
    <source>
        <dbReference type="Proteomes" id="UP000248961"/>
    </source>
</evidence>
<dbReference type="Pfam" id="PF13460">
    <property type="entry name" value="NAD_binding_10"/>
    <property type="match status" value="1"/>
</dbReference>
<evidence type="ECO:0000313" key="5">
    <source>
        <dbReference type="EMBL" id="RAL16801.1"/>
    </source>
</evidence>
<sequence>MATGYARDQPPGFTNRIERVAIVGAGGSVGKHITEQLLLHGQHTVTAISRPNSRSPLPEGVHIARVDYTDPTKISALIDTLRTQQALIITMSHQAPPTTILHLIRAAAQAGVPYVQPNWWGHDPAHESICRDSNLSTRRDTVLSEIQSLGVSHYLLLVCNFWYEWSLGGGPNRFGFDFPRRTVTFFDGGLEPINTTTWPQVGRALARLLSLKELPQDESDPAPTLSKFRDGAVYVSSFRLTQREMFESVKRVTKTQDQDWTVTEESAVERYEQAQKDLQVKLDLNVYTKMLYSRMFFKDGGGDYESTRGLDNEALGLPMEELDEATTRAVRLGEEDSVPYS</sequence>
<dbReference type="PANTHER" id="PTHR47706:SF7">
    <property type="entry name" value="CIPA-LIKE, PUTATIVE (AFU_ORTHOLOGUE AFUA_1G01630)-RELATED"/>
    <property type="match status" value="1"/>
</dbReference>
<dbReference type="InterPro" id="IPR051609">
    <property type="entry name" value="NmrA/Isoflavone_reductase-like"/>
</dbReference>
<evidence type="ECO:0000256" key="3">
    <source>
        <dbReference type="ARBA" id="ARBA00023002"/>
    </source>
</evidence>
<dbReference type="RefSeq" id="XP_025555955.1">
    <property type="nucleotide sequence ID" value="XM_025694501.1"/>
</dbReference>
<evidence type="ECO:0000256" key="2">
    <source>
        <dbReference type="ARBA" id="ARBA00022857"/>
    </source>
</evidence>
<dbReference type="InterPro" id="IPR016040">
    <property type="entry name" value="NAD(P)-bd_dom"/>
</dbReference>
<dbReference type="VEuPathDB" id="FungiDB:BO97DRAFT_402425"/>
<feature type="domain" description="NAD(P)-binding" evidence="4">
    <location>
        <begin position="24"/>
        <end position="112"/>
    </location>
</feature>
<evidence type="ECO:0000259" key="4">
    <source>
        <dbReference type="Pfam" id="PF13460"/>
    </source>
</evidence>
<protein>
    <submittedName>
        <fullName evidence="5">NAD(P)-binding protein</fullName>
    </submittedName>
</protein>
<dbReference type="Gene3D" id="3.90.25.10">
    <property type="entry name" value="UDP-galactose 4-epimerase, domain 1"/>
    <property type="match status" value="1"/>
</dbReference>
<dbReference type="SUPFAM" id="SSF51735">
    <property type="entry name" value="NAD(P)-binding Rossmann-fold domains"/>
    <property type="match status" value="1"/>
</dbReference>
<reference evidence="5 6" key="1">
    <citation type="submission" date="2018-02" db="EMBL/GenBank/DDBJ databases">
        <title>The genomes of Aspergillus section Nigri reveals drivers in fungal speciation.</title>
        <authorList>
            <consortium name="DOE Joint Genome Institute"/>
            <person name="Vesth T.C."/>
            <person name="Nybo J."/>
            <person name="Theobald S."/>
            <person name="Brandl J."/>
            <person name="Frisvad J.C."/>
            <person name="Nielsen K.F."/>
            <person name="Lyhne E.K."/>
            <person name="Kogle M.E."/>
            <person name="Kuo A."/>
            <person name="Riley R."/>
            <person name="Clum A."/>
            <person name="Nolan M."/>
            <person name="Lipzen A."/>
            <person name="Salamov A."/>
            <person name="Henrissat B."/>
            <person name="Wiebenga A."/>
            <person name="De vries R.P."/>
            <person name="Grigoriev I.V."/>
            <person name="Mortensen U.H."/>
            <person name="Andersen M.R."/>
            <person name="Baker S.E."/>
        </authorList>
    </citation>
    <scope>NUCLEOTIDE SEQUENCE [LARGE SCALE GENOMIC DNA]</scope>
    <source>
        <strain evidence="5 6">CBS 101889</strain>
    </source>
</reference>
<dbReference type="Gene3D" id="3.40.50.720">
    <property type="entry name" value="NAD(P)-binding Rossmann-like Domain"/>
    <property type="match status" value="1"/>
</dbReference>
<proteinExistence type="inferred from homology"/>
<accession>A0A395I9U9</accession>
<keyword evidence="2" id="KW-0521">NADP</keyword>
<dbReference type="AlphaFoldDB" id="A0A395I9U9"/>
<dbReference type="GO" id="GO:0016491">
    <property type="term" value="F:oxidoreductase activity"/>
    <property type="evidence" value="ECO:0007669"/>
    <property type="project" value="UniProtKB-KW"/>
</dbReference>
<comment type="similarity">
    <text evidence="1">Belongs to the NmrA-type oxidoreductase family. Isoflavone reductase subfamily.</text>
</comment>
<keyword evidence="3" id="KW-0560">Oxidoreductase</keyword>
<name>A0A395I9U9_ASPHC</name>
<dbReference type="Proteomes" id="UP000248961">
    <property type="component" value="Unassembled WGS sequence"/>
</dbReference>
<keyword evidence="6" id="KW-1185">Reference proteome</keyword>
<evidence type="ECO:0000256" key="1">
    <source>
        <dbReference type="ARBA" id="ARBA00005725"/>
    </source>
</evidence>
<gene>
    <name evidence="5" type="ORF">BO97DRAFT_402425</name>
</gene>
<organism evidence="5 6">
    <name type="scientific">Aspergillus homomorphus (strain CBS 101889)</name>
    <dbReference type="NCBI Taxonomy" id="1450537"/>
    <lineage>
        <taxon>Eukaryota</taxon>
        <taxon>Fungi</taxon>
        <taxon>Dikarya</taxon>
        <taxon>Ascomycota</taxon>
        <taxon>Pezizomycotina</taxon>
        <taxon>Eurotiomycetes</taxon>
        <taxon>Eurotiomycetidae</taxon>
        <taxon>Eurotiales</taxon>
        <taxon>Aspergillaceae</taxon>
        <taxon>Aspergillus</taxon>
        <taxon>Aspergillus subgen. Circumdati</taxon>
    </lineage>
</organism>
<dbReference type="InterPro" id="IPR036291">
    <property type="entry name" value="NAD(P)-bd_dom_sf"/>
</dbReference>
<dbReference type="STRING" id="1450537.A0A395I9U9"/>
<dbReference type="PANTHER" id="PTHR47706">
    <property type="entry name" value="NMRA-LIKE FAMILY PROTEIN"/>
    <property type="match status" value="1"/>
</dbReference>